<name>A0A1W2H9A9_9BACT</name>
<keyword evidence="1" id="KW-0472">Membrane</keyword>
<dbReference type="AlphaFoldDB" id="A0A1W2H9A9"/>
<dbReference type="SUPFAM" id="SSF48452">
    <property type="entry name" value="TPR-like"/>
    <property type="match status" value="1"/>
</dbReference>
<proteinExistence type="predicted"/>
<keyword evidence="1" id="KW-1133">Transmembrane helix</keyword>
<reference evidence="3" key="1">
    <citation type="submission" date="2017-04" db="EMBL/GenBank/DDBJ databases">
        <authorList>
            <person name="Varghese N."/>
            <person name="Submissions S."/>
        </authorList>
    </citation>
    <scope>NUCLEOTIDE SEQUENCE [LARGE SCALE GENOMIC DNA]</scope>
    <source>
        <strain evidence="3">DSM 16537</strain>
    </source>
</reference>
<dbReference type="InterPro" id="IPR011990">
    <property type="entry name" value="TPR-like_helical_dom_sf"/>
</dbReference>
<keyword evidence="3" id="KW-1185">Reference proteome</keyword>
<accession>A0A1W2H9A9</accession>
<gene>
    <name evidence="2" type="ORF">SAMN00777080_4114</name>
</gene>
<dbReference type="EMBL" id="LT838813">
    <property type="protein sequence ID" value="SMD45463.1"/>
    <property type="molecule type" value="Genomic_DNA"/>
</dbReference>
<keyword evidence="1" id="KW-0812">Transmembrane</keyword>
<feature type="transmembrane region" description="Helical" evidence="1">
    <location>
        <begin position="85"/>
        <end position="103"/>
    </location>
</feature>
<evidence type="ECO:0000256" key="1">
    <source>
        <dbReference type="SAM" id="Phobius"/>
    </source>
</evidence>
<evidence type="ECO:0008006" key="4">
    <source>
        <dbReference type="Google" id="ProtNLM"/>
    </source>
</evidence>
<protein>
    <recommendedName>
        <fullName evidence="4">Tetratricopeptide repeat-containing protein</fullName>
    </recommendedName>
</protein>
<evidence type="ECO:0000313" key="3">
    <source>
        <dbReference type="Proteomes" id="UP000192333"/>
    </source>
</evidence>
<dbReference type="STRING" id="758820.SAMN00777080_4114"/>
<dbReference type="Proteomes" id="UP000192333">
    <property type="component" value="Chromosome I"/>
</dbReference>
<organism evidence="2 3">
    <name type="scientific">Aquiflexum balticum DSM 16537</name>
    <dbReference type="NCBI Taxonomy" id="758820"/>
    <lineage>
        <taxon>Bacteria</taxon>
        <taxon>Pseudomonadati</taxon>
        <taxon>Bacteroidota</taxon>
        <taxon>Cytophagia</taxon>
        <taxon>Cytophagales</taxon>
        <taxon>Cyclobacteriaceae</taxon>
        <taxon>Aquiflexum</taxon>
    </lineage>
</organism>
<evidence type="ECO:0000313" key="2">
    <source>
        <dbReference type="EMBL" id="SMD45463.1"/>
    </source>
</evidence>
<sequence>MVNEKNIALIDDYLDGNLSKEDKVSLERRFETEPELSELLGLVKFTKESIKLNGQKNKIKEIHQEFLKEKSINSGKSSKGKVRTLHWWIGIAASFSLLILVGVNHISSYPEKLLSEKYYSYELPTMRSNENGKETLEIAFKNQEWNKVVSEVEFQSDDRQSLFLAGISAMELKEYEKALSYFERIEIINHESGDALFSDETDYYKTISFISLSDYHNALTKVKAINSDENHKYVNVFSKTDMVKLRILEML</sequence>